<organism evidence="1 2">
    <name type="scientific">Nonomuraea insulae</name>
    <dbReference type="NCBI Taxonomy" id="1616787"/>
    <lineage>
        <taxon>Bacteria</taxon>
        <taxon>Bacillati</taxon>
        <taxon>Actinomycetota</taxon>
        <taxon>Actinomycetes</taxon>
        <taxon>Streptosporangiales</taxon>
        <taxon>Streptosporangiaceae</taxon>
        <taxon>Nonomuraea</taxon>
    </lineage>
</organism>
<evidence type="ECO:0000313" key="2">
    <source>
        <dbReference type="Proteomes" id="UP001596058"/>
    </source>
</evidence>
<evidence type="ECO:0000313" key="1">
    <source>
        <dbReference type="EMBL" id="MFC5830818.1"/>
    </source>
</evidence>
<name>A0ABW1CYT6_9ACTN</name>
<protein>
    <submittedName>
        <fullName evidence="1">Uncharacterized protein</fullName>
    </submittedName>
</protein>
<proteinExistence type="predicted"/>
<dbReference type="RefSeq" id="WP_379520300.1">
    <property type="nucleotide sequence ID" value="NZ_JBHSPA010000057.1"/>
</dbReference>
<comment type="caution">
    <text evidence="1">The sequence shown here is derived from an EMBL/GenBank/DDBJ whole genome shotgun (WGS) entry which is preliminary data.</text>
</comment>
<sequence length="53" mass="5551">MKVIIGTRRYHSTACPLIRGAGETGVETMTLASAEAAGLTSCSVCQHERETVG</sequence>
<gene>
    <name evidence="1" type="ORF">ACFPZ3_43790</name>
</gene>
<keyword evidence="2" id="KW-1185">Reference proteome</keyword>
<dbReference type="Proteomes" id="UP001596058">
    <property type="component" value="Unassembled WGS sequence"/>
</dbReference>
<accession>A0ABW1CYT6</accession>
<dbReference type="EMBL" id="JBHSPA010000057">
    <property type="protein sequence ID" value="MFC5830818.1"/>
    <property type="molecule type" value="Genomic_DNA"/>
</dbReference>
<reference evidence="2" key="1">
    <citation type="journal article" date="2019" name="Int. J. Syst. Evol. Microbiol.">
        <title>The Global Catalogue of Microorganisms (GCM) 10K type strain sequencing project: providing services to taxonomists for standard genome sequencing and annotation.</title>
        <authorList>
            <consortium name="The Broad Institute Genomics Platform"/>
            <consortium name="The Broad Institute Genome Sequencing Center for Infectious Disease"/>
            <person name="Wu L."/>
            <person name="Ma J."/>
        </authorList>
    </citation>
    <scope>NUCLEOTIDE SEQUENCE [LARGE SCALE GENOMIC DNA]</scope>
    <source>
        <strain evidence="2">CCUG 53903</strain>
    </source>
</reference>